<dbReference type="PANTHER" id="PTHR11647:SF1">
    <property type="entry name" value="COLLAPSIN RESPONSE MEDIATOR PROTEIN"/>
    <property type="match status" value="1"/>
</dbReference>
<dbReference type="SUPFAM" id="SSF51338">
    <property type="entry name" value="Composite domain of metallo-dependent hydrolases"/>
    <property type="match status" value="1"/>
</dbReference>
<evidence type="ECO:0000313" key="11">
    <source>
        <dbReference type="Proteomes" id="UP000199652"/>
    </source>
</evidence>
<keyword evidence="4" id="KW-0479">Metal-binding</keyword>
<dbReference type="Gene3D" id="3.20.20.140">
    <property type="entry name" value="Metal-dependent hydrolases"/>
    <property type="match status" value="1"/>
</dbReference>
<accession>A0A1H3JF42</accession>
<dbReference type="SUPFAM" id="SSF51556">
    <property type="entry name" value="Metallo-dependent hydrolases"/>
    <property type="match status" value="1"/>
</dbReference>
<dbReference type="STRING" id="1528.SAMN04488579_12931"/>
<dbReference type="RefSeq" id="WP_090247031.1">
    <property type="nucleotide sequence ID" value="NZ_FNOU01000029.1"/>
</dbReference>
<evidence type="ECO:0000259" key="9">
    <source>
        <dbReference type="Pfam" id="PF01979"/>
    </source>
</evidence>
<proteinExistence type="inferred from homology"/>
<evidence type="ECO:0000256" key="4">
    <source>
        <dbReference type="ARBA" id="ARBA00022723"/>
    </source>
</evidence>
<dbReference type="InterPro" id="IPR032466">
    <property type="entry name" value="Metal_Hydrolase"/>
</dbReference>
<evidence type="ECO:0000256" key="6">
    <source>
        <dbReference type="ARBA" id="ARBA00055040"/>
    </source>
</evidence>
<comment type="cofactor">
    <cofactor evidence="1">
        <name>Zn(2+)</name>
        <dbReference type="ChEBI" id="CHEBI:29105"/>
    </cofactor>
</comment>
<dbReference type="InterPro" id="IPR011059">
    <property type="entry name" value="Metal-dep_hydrolase_composite"/>
</dbReference>
<keyword evidence="11" id="KW-1185">Reference proteome</keyword>
<evidence type="ECO:0000256" key="3">
    <source>
        <dbReference type="ARBA" id="ARBA00022553"/>
    </source>
</evidence>
<sequence>GETLEEGLDHWFAMSEGVCSCDYGFHMAISDWNDTTRRELMDMRARGVSSFKFYMAYPSLRCDDRSIFEALEAIDAMGGLSCMHCENGDLVEALTAEQRELGHLTPAAHPLSRPDFVEAEAVDRYLAIAEAAGTPAYVVHLSTQRGLSHCLAARKRGQQVLIETCPQYLALDDSCYTDDFESAKYVFAPPARKQADQAALWQAITGNVVDTIGSDHCSFNMLGGKDEGKDDFSRIPNGMPGVETRPLLMYTLGVATGRMTPGQMAAQLSENPARIFGMYPRKGVIAPGSDADVVIWDPEAQGTIHYADLYMNVDYNPYEGMATVGRADTVLLRGQVVVENGVVIQEDCGRYIPREACVAEHVGS</sequence>
<dbReference type="Proteomes" id="UP000199652">
    <property type="component" value="Unassembled WGS sequence"/>
</dbReference>
<feature type="domain" description="Amidohydrolase-related" evidence="9">
    <location>
        <begin position="54"/>
        <end position="337"/>
    </location>
</feature>
<comment type="function">
    <text evidence="6">Catalyzes the stereospecific hydrolysis of the cyclic amide bond of D-hydantoin derivatives.</text>
</comment>
<feature type="modified residue" description="N6-carboxylysine" evidence="8">
    <location>
        <position position="52"/>
    </location>
</feature>
<dbReference type="GO" id="GO:0005829">
    <property type="term" value="C:cytosol"/>
    <property type="evidence" value="ECO:0007669"/>
    <property type="project" value="TreeGrafter"/>
</dbReference>
<evidence type="ECO:0000256" key="2">
    <source>
        <dbReference type="ARBA" id="ARBA00008829"/>
    </source>
</evidence>
<dbReference type="InterPro" id="IPR011778">
    <property type="entry name" value="Hydantoinase/dihydroPyrase"/>
</dbReference>
<gene>
    <name evidence="10" type="ORF">SAMN04488579_12931</name>
</gene>
<dbReference type="GO" id="GO:0016812">
    <property type="term" value="F:hydrolase activity, acting on carbon-nitrogen (but not peptide) bonds, in cyclic amides"/>
    <property type="evidence" value="ECO:0007669"/>
    <property type="project" value="TreeGrafter"/>
</dbReference>
<dbReference type="AlphaFoldDB" id="A0A1H3JF42"/>
<organism evidence="10 11">
    <name type="scientific">Eubacterium barkeri</name>
    <name type="common">Clostridium barkeri</name>
    <dbReference type="NCBI Taxonomy" id="1528"/>
    <lineage>
        <taxon>Bacteria</taxon>
        <taxon>Bacillati</taxon>
        <taxon>Bacillota</taxon>
        <taxon>Clostridia</taxon>
        <taxon>Eubacteriales</taxon>
        <taxon>Eubacteriaceae</taxon>
        <taxon>Eubacterium</taxon>
    </lineage>
</organism>
<dbReference type="GO" id="GO:0046872">
    <property type="term" value="F:metal ion binding"/>
    <property type="evidence" value="ECO:0007669"/>
    <property type="project" value="UniProtKB-KW"/>
</dbReference>
<dbReference type="InterPro" id="IPR050378">
    <property type="entry name" value="Metallo-dep_Hydrolases_sf"/>
</dbReference>
<protein>
    <recommendedName>
        <fullName evidence="7">D-hydantoinase</fullName>
    </recommendedName>
</protein>
<dbReference type="Gene3D" id="2.30.40.10">
    <property type="entry name" value="Urease, subunit C, domain 1"/>
    <property type="match status" value="1"/>
</dbReference>
<dbReference type="FunFam" id="3.20.20.140:FF:000217">
    <property type="entry name" value="Dihydropyrimidinase-related protein 1"/>
    <property type="match status" value="1"/>
</dbReference>
<dbReference type="NCBIfam" id="TIGR02033">
    <property type="entry name" value="D-hydantoinase"/>
    <property type="match status" value="1"/>
</dbReference>
<keyword evidence="5" id="KW-0378">Hydrolase</keyword>
<evidence type="ECO:0000256" key="8">
    <source>
        <dbReference type="PIRSR" id="PIRSR611778-50"/>
    </source>
</evidence>
<dbReference type="EMBL" id="FNOU01000029">
    <property type="protein sequence ID" value="SDY38556.1"/>
    <property type="molecule type" value="Genomic_DNA"/>
</dbReference>
<evidence type="ECO:0000313" key="10">
    <source>
        <dbReference type="EMBL" id="SDY38556.1"/>
    </source>
</evidence>
<feature type="non-terminal residue" evidence="10">
    <location>
        <position position="1"/>
    </location>
</feature>
<comment type="PTM">
    <text evidence="8">Carbamylation allows a single lysine to coordinate two divalent metal cations.</text>
</comment>
<dbReference type="PANTHER" id="PTHR11647">
    <property type="entry name" value="HYDRANTOINASE/DIHYDROPYRIMIDINASE FAMILY MEMBER"/>
    <property type="match status" value="1"/>
</dbReference>
<evidence type="ECO:0000256" key="1">
    <source>
        <dbReference type="ARBA" id="ARBA00001947"/>
    </source>
</evidence>
<keyword evidence="3" id="KW-0597">Phosphoprotein</keyword>
<comment type="similarity">
    <text evidence="2">Belongs to the metallo-dependent hydrolases superfamily. Hydantoinase/dihydropyrimidinase family.</text>
</comment>
<reference evidence="11" key="1">
    <citation type="submission" date="2016-10" db="EMBL/GenBank/DDBJ databases">
        <authorList>
            <person name="Varghese N."/>
            <person name="Submissions S."/>
        </authorList>
    </citation>
    <scope>NUCLEOTIDE SEQUENCE [LARGE SCALE GENOMIC DNA]</scope>
    <source>
        <strain evidence="11">VPI 5359</strain>
    </source>
</reference>
<dbReference type="InterPro" id="IPR006680">
    <property type="entry name" value="Amidohydro-rel"/>
</dbReference>
<dbReference type="OrthoDB" id="9765462at2"/>
<evidence type="ECO:0000256" key="7">
    <source>
        <dbReference type="ARBA" id="ARBA00068457"/>
    </source>
</evidence>
<name>A0A1H3JF42_EUBBA</name>
<evidence type="ECO:0000256" key="5">
    <source>
        <dbReference type="ARBA" id="ARBA00022801"/>
    </source>
</evidence>
<dbReference type="Pfam" id="PF01979">
    <property type="entry name" value="Amidohydro_1"/>
    <property type="match status" value="1"/>
</dbReference>